<feature type="compositionally biased region" description="Basic and acidic residues" evidence="1">
    <location>
        <begin position="26"/>
        <end position="38"/>
    </location>
</feature>
<evidence type="ECO:0000256" key="1">
    <source>
        <dbReference type="SAM" id="MobiDB-lite"/>
    </source>
</evidence>
<sequence length="108" mass="12008">MHNWYEGVLQHHFRIQWGFNIKVKDQDSENTNEDKSDSDNIPDENSTLTITEKENLQKLLPTVIVPPGIAAIPKGVGTASNGKLKASEWHSLFAKNLPLVALEAFGNV</sequence>
<gene>
    <name evidence="2" type="ORF">VP01_15387g1</name>
</gene>
<dbReference type="AlphaFoldDB" id="A0A0L6VK99"/>
<proteinExistence type="predicted"/>
<feature type="non-terminal residue" evidence="2">
    <location>
        <position position="108"/>
    </location>
</feature>
<evidence type="ECO:0000313" key="3">
    <source>
        <dbReference type="Proteomes" id="UP000037035"/>
    </source>
</evidence>
<dbReference type="OrthoDB" id="3056932at2759"/>
<comment type="caution">
    <text evidence="2">The sequence shown here is derived from an EMBL/GenBank/DDBJ whole genome shotgun (WGS) entry which is preliminary data.</text>
</comment>
<reference evidence="2 3" key="1">
    <citation type="submission" date="2015-08" db="EMBL/GenBank/DDBJ databases">
        <title>Next Generation Sequencing and Analysis of the Genome of Puccinia sorghi L Schw, the Causal Agent of Maize Common Rust.</title>
        <authorList>
            <person name="Rochi L."/>
            <person name="Burguener G."/>
            <person name="Darino M."/>
            <person name="Turjanski A."/>
            <person name="Kreff E."/>
            <person name="Dieguez M.J."/>
            <person name="Sacco F."/>
        </authorList>
    </citation>
    <scope>NUCLEOTIDE SEQUENCE [LARGE SCALE GENOMIC DNA]</scope>
    <source>
        <strain evidence="2 3">RO10H11247</strain>
    </source>
</reference>
<organism evidence="2 3">
    <name type="scientific">Puccinia sorghi</name>
    <dbReference type="NCBI Taxonomy" id="27349"/>
    <lineage>
        <taxon>Eukaryota</taxon>
        <taxon>Fungi</taxon>
        <taxon>Dikarya</taxon>
        <taxon>Basidiomycota</taxon>
        <taxon>Pucciniomycotina</taxon>
        <taxon>Pucciniomycetes</taxon>
        <taxon>Pucciniales</taxon>
        <taxon>Pucciniaceae</taxon>
        <taxon>Puccinia</taxon>
    </lineage>
</organism>
<evidence type="ECO:0000313" key="2">
    <source>
        <dbReference type="EMBL" id="KNZ60550.1"/>
    </source>
</evidence>
<dbReference type="VEuPathDB" id="FungiDB:VP01_15387g1"/>
<protein>
    <submittedName>
        <fullName evidence="2">Uncharacterized protein</fullName>
    </submittedName>
</protein>
<dbReference type="EMBL" id="LAVV01005983">
    <property type="protein sequence ID" value="KNZ60550.1"/>
    <property type="molecule type" value="Genomic_DNA"/>
</dbReference>
<feature type="region of interest" description="Disordered" evidence="1">
    <location>
        <begin position="26"/>
        <end position="52"/>
    </location>
</feature>
<keyword evidence="3" id="KW-1185">Reference proteome</keyword>
<accession>A0A0L6VK99</accession>
<name>A0A0L6VK99_9BASI</name>
<dbReference type="STRING" id="27349.A0A0L6VK99"/>
<dbReference type="Proteomes" id="UP000037035">
    <property type="component" value="Unassembled WGS sequence"/>
</dbReference>